<dbReference type="Gene3D" id="3.30.40.250">
    <property type="match status" value="1"/>
</dbReference>
<dbReference type="PANTHER" id="PTHR37809">
    <property type="entry name" value="RIBOSOMAL PROTEIN S12 METHYLTHIOTRANSFERASE ACCESSORY FACTOR YCAO"/>
    <property type="match status" value="1"/>
</dbReference>
<protein>
    <submittedName>
        <fullName evidence="2">Bacteriocin biosynthesis protein SagD</fullName>
    </submittedName>
</protein>
<dbReference type="InterPro" id="IPR027624">
    <property type="entry name" value="TOMM_cyclo_SagD"/>
</dbReference>
<sequence length="424" mass="48235">MKLVDKLVNKKTGVFYYLEKGLGFKLPIPMNIYILYRRKLMNENEELLIENSGLSLGYDFFSDEKALTSALGEGVERYCSSSTIGHDLIYGSYNNLRTDFSLLNPLDITRVSDVQYKEIGIQKSIDLDTPFYWTECFDEIKKETKWVPANTVFMGSDSRLRENVIRDITSTGLAAGPTLQFAKERSLLECIERDAFTIMWLNQLELPVIDLDSIKCNRINKILTLCKEVDLKPYIIDISLDINVPVYFVLLENLRQKPPFIQVGAKAHFNPLEALEGALSEALSLFNLHGKYNTPEVKDITNHENLQSFADHIKYYAFGNGLNSLNFIKNGKVVDFSLSIKNKIDSFSSLVKNLNDKGITVLTKDLTTVDMESLSLKVVRTVVPEFSFLEVGIPMLECKRLKSVPETMGINVNNYFNKMPHPFP</sequence>
<dbReference type="PANTHER" id="PTHR37809:SF1">
    <property type="entry name" value="RIBOSOMAL PROTEIN S12 METHYLTHIOTRANSFERASE ACCESSORY FACTOR YCAO"/>
    <property type="match status" value="1"/>
</dbReference>
<dbReference type="NCBIfam" id="TIGR03604">
    <property type="entry name" value="TOMM_cyclo_SagD"/>
    <property type="match status" value="1"/>
</dbReference>
<accession>A0A4U1MH72</accession>
<dbReference type="RefSeq" id="WP_136947197.1">
    <property type="nucleotide sequence ID" value="NZ_SWFM01000003.1"/>
</dbReference>
<gene>
    <name evidence="2" type="ORF">FBF83_10820</name>
</gene>
<dbReference type="Proteomes" id="UP000310541">
    <property type="component" value="Unassembled WGS sequence"/>
</dbReference>
<feature type="domain" description="YcaO" evidence="1">
    <location>
        <begin position="57"/>
        <end position="424"/>
    </location>
</feature>
<dbReference type="Pfam" id="PF02624">
    <property type="entry name" value="YcaO"/>
    <property type="match status" value="1"/>
</dbReference>
<dbReference type="Gene3D" id="3.30.1330.230">
    <property type="match status" value="1"/>
</dbReference>
<evidence type="ECO:0000313" key="2">
    <source>
        <dbReference type="EMBL" id="TKD69772.1"/>
    </source>
</evidence>
<name>A0A4U1MH72_9BACL</name>
<reference evidence="2 3" key="1">
    <citation type="submission" date="2019-04" db="EMBL/GenBank/DDBJ databases">
        <title>Genome sequence of Bacillus hwajinpoensis strain Y2.</title>
        <authorList>
            <person name="Fair J.L."/>
            <person name="Maclea K.S."/>
        </authorList>
    </citation>
    <scope>NUCLEOTIDE SEQUENCE [LARGE SCALE GENOMIC DNA]</scope>
    <source>
        <strain evidence="2 3">Y2</strain>
    </source>
</reference>
<dbReference type="InterPro" id="IPR003776">
    <property type="entry name" value="YcaO-like_dom"/>
</dbReference>
<evidence type="ECO:0000313" key="3">
    <source>
        <dbReference type="Proteomes" id="UP000310541"/>
    </source>
</evidence>
<organism evidence="2 3">
    <name type="scientific">Guptibacillus hwajinpoensis</name>
    <dbReference type="NCBI Taxonomy" id="208199"/>
    <lineage>
        <taxon>Bacteria</taxon>
        <taxon>Bacillati</taxon>
        <taxon>Bacillota</taxon>
        <taxon>Bacilli</taxon>
        <taxon>Bacillales</taxon>
        <taxon>Guptibacillaceae</taxon>
        <taxon>Guptibacillus</taxon>
    </lineage>
</organism>
<dbReference type="PROSITE" id="PS51664">
    <property type="entry name" value="YCAO"/>
    <property type="match status" value="1"/>
</dbReference>
<proteinExistence type="predicted"/>
<dbReference type="EMBL" id="SWFM01000003">
    <property type="protein sequence ID" value="TKD69772.1"/>
    <property type="molecule type" value="Genomic_DNA"/>
</dbReference>
<dbReference type="OrthoDB" id="2379922at2"/>
<comment type="caution">
    <text evidence="2">The sequence shown here is derived from an EMBL/GenBank/DDBJ whole genome shotgun (WGS) entry which is preliminary data.</text>
</comment>
<dbReference type="AlphaFoldDB" id="A0A4U1MH72"/>
<evidence type="ECO:0000259" key="1">
    <source>
        <dbReference type="PROSITE" id="PS51664"/>
    </source>
</evidence>
<dbReference type="Gene3D" id="3.30.160.660">
    <property type="match status" value="1"/>
</dbReference>